<dbReference type="PANTHER" id="PTHR43877:SF1">
    <property type="entry name" value="ACETYLTRANSFERASE"/>
    <property type="match status" value="1"/>
</dbReference>
<evidence type="ECO:0000313" key="5">
    <source>
        <dbReference type="Proteomes" id="UP000558997"/>
    </source>
</evidence>
<sequence length="295" mass="31773">MEIRAAGPGDVAGAVAFHDELVPYLVVTRGLLSRRLAAPVTPGRSEFAALDDGTVVGWATSNLIAGSDPLDGEVRVLVRPEYRGRGIGTRLLTATHAELRAAGAASARVFSEPGAVDWAARFGYRQTRQVHYAGIDPAKVQAVPETPSKVRLVPLTDVEPHQLYAADQVAQRTKPGDARITSRPYEEWLAAVWRSPDTVLDLSVAAVYDEQVIAFTLGLGDHTVIWSKMTSTMPEYRGRGLAKLVKATALRQAASAGVRGMYTANYDGNTPMLAVNDWLGYQRIATHAVLVCPLS</sequence>
<dbReference type="Proteomes" id="UP000558997">
    <property type="component" value="Unassembled WGS sequence"/>
</dbReference>
<evidence type="ECO:0000313" key="4">
    <source>
        <dbReference type="EMBL" id="MBB5979736.1"/>
    </source>
</evidence>
<dbReference type="PROSITE" id="PS51186">
    <property type="entry name" value="GNAT"/>
    <property type="match status" value="2"/>
</dbReference>
<dbReference type="InterPro" id="IPR050832">
    <property type="entry name" value="Bact_Acetyltransf"/>
</dbReference>
<keyword evidence="1 4" id="KW-0808">Transferase</keyword>
<comment type="caution">
    <text evidence="4">The sequence shown here is derived from an EMBL/GenBank/DDBJ whole genome shotgun (WGS) entry which is preliminary data.</text>
</comment>
<dbReference type="InterPro" id="IPR038740">
    <property type="entry name" value="BioF2-like_GNAT_dom"/>
</dbReference>
<name>A0A841DSJ1_9ACTN</name>
<dbReference type="Pfam" id="PF13480">
    <property type="entry name" value="Acetyltransf_6"/>
    <property type="match status" value="1"/>
</dbReference>
<dbReference type="CDD" id="cd04301">
    <property type="entry name" value="NAT_SF"/>
    <property type="match status" value="1"/>
</dbReference>
<dbReference type="Pfam" id="PF00583">
    <property type="entry name" value="Acetyltransf_1"/>
    <property type="match status" value="1"/>
</dbReference>
<dbReference type="PANTHER" id="PTHR43877">
    <property type="entry name" value="AMINOALKYLPHOSPHONATE N-ACETYLTRANSFERASE-RELATED-RELATED"/>
    <property type="match status" value="1"/>
</dbReference>
<keyword evidence="2" id="KW-0012">Acyltransferase</keyword>
<evidence type="ECO:0000259" key="3">
    <source>
        <dbReference type="PROSITE" id="PS51186"/>
    </source>
</evidence>
<dbReference type="RefSeq" id="WP_184834926.1">
    <property type="nucleotide sequence ID" value="NZ_BAAAVN010000006.1"/>
</dbReference>
<evidence type="ECO:0000256" key="1">
    <source>
        <dbReference type="ARBA" id="ARBA00022679"/>
    </source>
</evidence>
<dbReference type="AlphaFoldDB" id="A0A841DSJ1"/>
<dbReference type="Gene3D" id="3.40.630.30">
    <property type="match status" value="1"/>
</dbReference>
<dbReference type="SUPFAM" id="SSF55729">
    <property type="entry name" value="Acyl-CoA N-acyltransferases (Nat)"/>
    <property type="match status" value="2"/>
</dbReference>
<feature type="domain" description="N-acetyltransferase" evidence="3">
    <location>
        <begin position="1"/>
        <end position="150"/>
    </location>
</feature>
<dbReference type="EMBL" id="JACHNF010000001">
    <property type="protein sequence ID" value="MBB5979736.1"/>
    <property type="molecule type" value="Genomic_DNA"/>
</dbReference>
<keyword evidence="5" id="KW-1185">Reference proteome</keyword>
<proteinExistence type="predicted"/>
<organism evidence="4 5">
    <name type="scientific">Kribbella solani</name>
    <dbReference type="NCBI Taxonomy" id="236067"/>
    <lineage>
        <taxon>Bacteria</taxon>
        <taxon>Bacillati</taxon>
        <taxon>Actinomycetota</taxon>
        <taxon>Actinomycetes</taxon>
        <taxon>Propionibacteriales</taxon>
        <taxon>Kribbellaceae</taxon>
        <taxon>Kribbella</taxon>
    </lineage>
</organism>
<protein>
    <submittedName>
        <fullName evidence="4">GNAT superfamily N-acetyltransferase</fullName>
    </submittedName>
</protein>
<gene>
    <name evidence="4" type="ORF">HDA44_003077</name>
</gene>
<evidence type="ECO:0000256" key="2">
    <source>
        <dbReference type="ARBA" id="ARBA00023315"/>
    </source>
</evidence>
<accession>A0A841DSJ1</accession>
<dbReference type="InterPro" id="IPR016181">
    <property type="entry name" value="Acyl_CoA_acyltransferase"/>
</dbReference>
<dbReference type="InterPro" id="IPR000182">
    <property type="entry name" value="GNAT_dom"/>
</dbReference>
<dbReference type="GO" id="GO:0016747">
    <property type="term" value="F:acyltransferase activity, transferring groups other than amino-acyl groups"/>
    <property type="evidence" value="ECO:0007669"/>
    <property type="project" value="InterPro"/>
</dbReference>
<feature type="domain" description="N-acetyltransferase" evidence="3">
    <location>
        <begin position="153"/>
        <end position="295"/>
    </location>
</feature>
<reference evidence="4 5" key="1">
    <citation type="submission" date="2020-08" db="EMBL/GenBank/DDBJ databases">
        <title>Sequencing the genomes of 1000 actinobacteria strains.</title>
        <authorList>
            <person name="Klenk H.-P."/>
        </authorList>
    </citation>
    <scope>NUCLEOTIDE SEQUENCE [LARGE SCALE GENOMIC DNA]</scope>
    <source>
        <strain evidence="4 5">DSM 17294</strain>
    </source>
</reference>